<dbReference type="PROSITE" id="PS50106">
    <property type="entry name" value="PDZ"/>
    <property type="match status" value="1"/>
</dbReference>
<dbReference type="AlphaFoldDB" id="A0A813GJA9"/>
<gene>
    <name evidence="2" type="ORF">PGLA1383_LOCUS42099</name>
</gene>
<dbReference type="InterPro" id="IPR001478">
    <property type="entry name" value="PDZ"/>
</dbReference>
<dbReference type="InterPro" id="IPR041489">
    <property type="entry name" value="PDZ_6"/>
</dbReference>
<feature type="non-terminal residue" evidence="2">
    <location>
        <position position="1"/>
    </location>
</feature>
<feature type="non-terminal residue" evidence="2">
    <location>
        <position position="753"/>
    </location>
</feature>
<dbReference type="Gene3D" id="2.30.42.10">
    <property type="match status" value="1"/>
</dbReference>
<dbReference type="Proteomes" id="UP000654075">
    <property type="component" value="Unassembled WGS sequence"/>
</dbReference>
<proteinExistence type="predicted"/>
<keyword evidence="3" id="KW-1185">Reference proteome</keyword>
<evidence type="ECO:0000313" key="2">
    <source>
        <dbReference type="EMBL" id="CAE8625057.1"/>
    </source>
</evidence>
<dbReference type="PANTHER" id="PTHR32060">
    <property type="entry name" value="TAIL-SPECIFIC PROTEASE"/>
    <property type="match status" value="1"/>
</dbReference>
<dbReference type="SUPFAM" id="SSF50156">
    <property type="entry name" value="PDZ domain-like"/>
    <property type="match status" value="1"/>
</dbReference>
<accession>A0A813GJA9</accession>
<organism evidence="2 3">
    <name type="scientific">Polarella glacialis</name>
    <name type="common">Dinoflagellate</name>
    <dbReference type="NCBI Taxonomy" id="89957"/>
    <lineage>
        <taxon>Eukaryota</taxon>
        <taxon>Sar</taxon>
        <taxon>Alveolata</taxon>
        <taxon>Dinophyceae</taxon>
        <taxon>Suessiales</taxon>
        <taxon>Suessiaceae</taxon>
        <taxon>Polarella</taxon>
    </lineage>
</organism>
<dbReference type="SMART" id="SM00228">
    <property type="entry name" value="PDZ"/>
    <property type="match status" value="1"/>
</dbReference>
<dbReference type="Pfam" id="PF17820">
    <property type="entry name" value="PDZ_6"/>
    <property type="match status" value="1"/>
</dbReference>
<dbReference type="InterPro" id="IPR036034">
    <property type="entry name" value="PDZ_sf"/>
</dbReference>
<evidence type="ECO:0000259" key="1">
    <source>
        <dbReference type="PROSITE" id="PS50106"/>
    </source>
</evidence>
<comment type="caution">
    <text evidence="2">The sequence shown here is derived from an EMBL/GenBank/DDBJ whole genome shotgun (WGS) entry which is preliminary data.</text>
</comment>
<feature type="domain" description="PDZ" evidence="1">
    <location>
        <begin position="236"/>
        <end position="293"/>
    </location>
</feature>
<name>A0A813GJA9_POLGL</name>
<sequence>DGRPSRHSGLAGIAALAAVSLAIAGSVGFVRCGASWASEAADCATGACVRRQLLPGLASAVLALTAAPAAEAWGLQASSDSINDLVRETVAQVLREAPGVPRSPDELPEDEQVLLEIWESAATFALDADLKRAGGKKAWAAALMSGLGELRRRRTQEEKGVFARLLVSKSNNKINSNTYDNNNDNNNNLPAPGRAAGGSVLKAPKRLVDVADSMLEKLGDPYAQYYPPEEWSEKSQVASSEGVSGLGIAFAQDTTRGRGGSPQVVAVVSGSSAAAAGVRVGDRLLEVDGESVRVPADAARLIPGRPGTRARVRLEHQDKARLTESSARTQGYTVDIERSMLLRLGCSASRLNGATSTCTKFVMSSFEKSSHSWTQRGRSSRWYSWVELVADGPQKANVFISHYFGGRFRDFTASIETFAGDRSLSINTCVWICAFANNQFGENFGVYIDECPFIRVLEITDLMVLIVDRGAGSLTRVWCGVELYYATKHEKELEVYTSFGRVGSSRASSGPLIEFLKRWDICRSEASNVSHRRQILNYIAHDGDPKRQLEGLKLDKDGMPELDKMQIPKLKDGASELVDIDAPLRITGEKEFAHESMLFKQLRGKFDDLNMTVRLSILTKIGVPRRLQQCSVADAAHRGVTLMQLRSLLRKAQIQGHEKLNIWEFRKQAIYPFTHDLACSYMEAVSIGPQVPTYYADFYYGSTLQSLMNSIEWFAEAMCLSDRTVLWLDFLAHSEADRCETVLGRGQTECRGL</sequence>
<dbReference type="GO" id="GO:0004175">
    <property type="term" value="F:endopeptidase activity"/>
    <property type="evidence" value="ECO:0007669"/>
    <property type="project" value="TreeGrafter"/>
</dbReference>
<dbReference type="EMBL" id="CAJNNV010028562">
    <property type="protein sequence ID" value="CAE8625057.1"/>
    <property type="molecule type" value="Genomic_DNA"/>
</dbReference>
<dbReference type="Gene3D" id="3.30.750.44">
    <property type="match status" value="1"/>
</dbReference>
<dbReference type="OrthoDB" id="443991at2759"/>
<reference evidence="2" key="1">
    <citation type="submission" date="2021-02" db="EMBL/GenBank/DDBJ databases">
        <authorList>
            <person name="Dougan E. K."/>
            <person name="Rhodes N."/>
            <person name="Thang M."/>
            <person name="Chan C."/>
        </authorList>
    </citation>
    <scope>NUCLEOTIDE SEQUENCE</scope>
</reference>
<protein>
    <recommendedName>
        <fullName evidence="1">PDZ domain-containing protein</fullName>
    </recommendedName>
</protein>
<dbReference type="PANTHER" id="PTHR32060:SF22">
    <property type="entry name" value="CARBOXYL-TERMINAL-PROCESSING PEPTIDASE 3, CHLOROPLASTIC"/>
    <property type="match status" value="1"/>
</dbReference>
<evidence type="ECO:0000313" key="3">
    <source>
        <dbReference type="Proteomes" id="UP000654075"/>
    </source>
</evidence>